<accession>A0ACB9R169</accession>
<proteinExistence type="predicted"/>
<protein>
    <submittedName>
        <fullName evidence="1">Uncharacterized protein</fullName>
    </submittedName>
</protein>
<keyword evidence="2" id="KW-1185">Reference proteome</keyword>
<sequence>MDILLAVICSCLVCCSYQVYRFFSPKTCTDGPLPPGPRPFPVIGNLLSLGRLPHKSLHDISRTYGPIIRLSLGRINTVVVSSPSLVRDILHTNDSCFYNRFVPDALTAFDHNKLGLGFVPVSPMFKTLRRIYNTHIFSARKLDGNRHLREENLRRLVEEVATCAEDGRAVNIGEAAFGTAFNLLANMVFSANMVDSCACSKAGELRELVTNILTEAGSPNIADYFPVLKRWDPQGSKRRMEVYFQKMFDIFRSMIESRMDARMERGWRRKDDVLETLLDLCQDKHEEAVDVVLLKHLFLDVFAAGTDTTSNTLEMHYLHTTIAETLRLSPPVPVDPNICFSDNTLPEGFSMKKGDMIHPESSFKFTASRAGPRVCLGKDFAYRQMKILLAILLGCFHFHLADEKQPVLYRTTIALHINEGLSRSSLPQGQRGCRPGHSVQSNTLLRSASSGSFLSAAASAVYNNYTVDGNSGWFFDEATNTSSANYSAWAANQTFNLGDYLLFNTNSNQTAMTIPVPLTIEGTNYFFSDGGPFRERWGGGGPEHPWTDVFGENARDCVDGWLEEDDGLSQLQAYQQGKELANRCDWFSGFSLAFSVFGFEAAPVASVSLFS</sequence>
<reference evidence="2" key="1">
    <citation type="journal article" date="2023" name="Front. Plant Sci.">
        <title>Chromosomal-level genome assembly of Melastoma candidum provides insights into trichome evolution.</title>
        <authorList>
            <person name="Zhong Y."/>
            <person name="Wu W."/>
            <person name="Sun C."/>
            <person name="Zou P."/>
            <person name="Liu Y."/>
            <person name="Dai S."/>
            <person name="Zhou R."/>
        </authorList>
    </citation>
    <scope>NUCLEOTIDE SEQUENCE [LARGE SCALE GENOMIC DNA]</scope>
</reference>
<dbReference type="EMBL" id="CM042883">
    <property type="protein sequence ID" value="KAI4372197.1"/>
    <property type="molecule type" value="Genomic_DNA"/>
</dbReference>
<comment type="caution">
    <text evidence="1">The sequence shown here is derived from an EMBL/GenBank/DDBJ whole genome shotgun (WGS) entry which is preliminary data.</text>
</comment>
<evidence type="ECO:0000313" key="1">
    <source>
        <dbReference type="EMBL" id="KAI4372197.1"/>
    </source>
</evidence>
<name>A0ACB9R169_9MYRT</name>
<organism evidence="1 2">
    <name type="scientific">Melastoma candidum</name>
    <dbReference type="NCBI Taxonomy" id="119954"/>
    <lineage>
        <taxon>Eukaryota</taxon>
        <taxon>Viridiplantae</taxon>
        <taxon>Streptophyta</taxon>
        <taxon>Embryophyta</taxon>
        <taxon>Tracheophyta</taxon>
        <taxon>Spermatophyta</taxon>
        <taxon>Magnoliopsida</taxon>
        <taxon>eudicotyledons</taxon>
        <taxon>Gunneridae</taxon>
        <taxon>Pentapetalae</taxon>
        <taxon>rosids</taxon>
        <taxon>malvids</taxon>
        <taxon>Myrtales</taxon>
        <taxon>Melastomataceae</taxon>
        <taxon>Melastomatoideae</taxon>
        <taxon>Melastomateae</taxon>
        <taxon>Melastoma</taxon>
    </lineage>
</organism>
<gene>
    <name evidence="1" type="ORF">MLD38_010461</name>
</gene>
<dbReference type="Proteomes" id="UP001057402">
    <property type="component" value="Chromosome 4"/>
</dbReference>
<evidence type="ECO:0000313" key="2">
    <source>
        <dbReference type="Proteomes" id="UP001057402"/>
    </source>
</evidence>